<dbReference type="Proteomes" id="UP001221898">
    <property type="component" value="Unassembled WGS sequence"/>
</dbReference>
<dbReference type="EMBL" id="JAINUG010000117">
    <property type="protein sequence ID" value="KAJ8395309.1"/>
    <property type="molecule type" value="Genomic_DNA"/>
</dbReference>
<name>A0AAD7WGP3_9TELE</name>
<reference evidence="1" key="1">
    <citation type="journal article" date="2023" name="Science">
        <title>Genome structures resolve the early diversification of teleost fishes.</title>
        <authorList>
            <person name="Parey E."/>
            <person name="Louis A."/>
            <person name="Montfort J."/>
            <person name="Bouchez O."/>
            <person name="Roques C."/>
            <person name="Iampietro C."/>
            <person name="Lluch J."/>
            <person name="Castinel A."/>
            <person name="Donnadieu C."/>
            <person name="Desvignes T."/>
            <person name="Floi Bucao C."/>
            <person name="Jouanno E."/>
            <person name="Wen M."/>
            <person name="Mejri S."/>
            <person name="Dirks R."/>
            <person name="Jansen H."/>
            <person name="Henkel C."/>
            <person name="Chen W.J."/>
            <person name="Zahm M."/>
            <person name="Cabau C."/>
            <person name="Klopp C."/>
            <person name="Thompson A.W."/>
            <person name="Robinson-Rechavi M."/>
            <person name="Braasch I."/>
            <person name="Lecointre G."/>
            <person name="Bobe J."/>
            <person name="Postlethwait J.H."/>
            <person name="Berthelot C."/>
            <person name="Roest Crollius H."/>
            <person name="Guiguen Y."/>
        </authorList>
    </citation>
    <scope>NUCLEOTIDE SEQUENCE</scope>
    <source>
        <strain evidence="1">NC1722</strain>
    </source>
</reference>
<proteinExistence type="predicted"/>
<keyword evidence="2" id="KW-1185">Reference proteome</keyword>
<comment type="caution">
    <text evidence="1">The sequence shown here is derived from an EMBL/GenBank/DDBJ whole genome shotgun (WGS) entry which is preliminary data.</text>
</comment>
<evidence type="ECO:0000313" key="2">
    <source>
        <dbReference type="Proteomes" id="UP001221898"/>
    </source>
</evidence>
<gene>
    <name evidence="1" type="ORF">AAFF_G00032940</name>
</gene>
<organism evidence="1 2">
    <name type="scientific">Aldrovandia affinis</name>
    <dbReference type="NCBI Taxonomy" id="143900"/>
    <lineage>
        <taxon>Eukaryota</taxon>
        <taxon>Metazoa</taxon>
        <taxon>Chordata</taxon>
        <taxon>Craniata</taxon>
        <taxon>Vertebrata</taxon>
        <taxon>Euteleostomi</taxon>
        <taxon>Actinopterygii</taxon>
        <taxon>Neopterygii</taxon>
        <taxon>Teleostei</taxon>
        <taxon>Notacanthiformes</taxon>
        <taxon>Halosauridae</taxon>
        <taxon>Aldrovandia</taxon>
    </lineage>
</organism>
<evidence type="ECO:0000313" key="1">
    <source>
        <dbReference type="EMBL" id="KAJ8395309.1"/>
    </source>
</evidence>
<protein>
    <submittedName>
        <fullName evidence="1">Uncharacterized protein</fullName>
    </submittedName>
</protein>
<sequence>MATVTTNHPLPDAQQFSSFSELVKATARHLHGVAADEEETPTAEKFKEAELSILRHVVTKLLIRQVDSDLKHPGAERLFAELRRKFWILRGREAIRRAALLPRVPKMESPTSQSQDGGPASCSAQAVSATVFSTGLIALVHCRSRLAVGVRNAGVCFSNV</sequence>
<accession>A0AAD7WGP3</accession>
<dbReference type="AlphaFoldDB" id="A0AAD7WGP3"/>